<feature type="compositionally biased region" description="Polar residues" evidence="15">
    <location>
        <begin position="155"/>
        <end position="165"/>
    </location>
</feature>
<keyword evidence="10" id="KW-0862">Zinc</keyword>
<comment type="similarity">
    <text evidence="2">Belongs to the SNF2/RAD54 helicase family.</text>
</comment>
<feature type="domain" description="Helicase ATP-binding" evidence="17">
    <location>
        <begin position="546"/>
        <end position="738"/>
    </location>
</feature>
<protein>
    <recommendedName>
        <fullName evidence="3">DNA repair protein RAD5</fullName>
    </recommendedName>
</protein>
<dbReference type="InterPro" id="IPR001650">
    <property type="entry name" value="Helicase_C-like"/>
</dbReference>
<dbReference type="PROSITE" id="PS51194">
    <property type="entry name" value="HELICASE_CTER"/>
    <property type="match status" value="1"/>
</dbReference>
<keyword evidence="7 14" id="KW-0863">Zinc-finger</keyword>
<dbReference type="SMART" id="SM00184">
    <property type="entry name" value="RING"/>
    <property type="match status" value="1"/>
</dbReference>
<dbReference type="InterPro" id="IPR018957">
    <property type="entry name" value="Znf_C3HC4_RING-type"/>
</dbReference>
<dbReference type="GO" id="GO:0016818">
    <property type="term" value="F:hydrolase activity, acting on acid anhydrides, in phosphorus-containing anhydrides"/>
    <property type="evidence" value="ECO:0007669"/>
    <property type="project" value="InterPro"/>
</dbReference>
<dbReference type="AlphaFoldDB" id="A0A1L0BDL5"/>
<dbReference type="Gene3D" id="3.40.50.10810">
    <property type="entry name" value="Tandem AAA-ATPase domain"/>
    <property type="match status" value="1"/>
</dbReference>
<evidence type="ECO:0000256" key="7">
    <source>
        <dbReference type="ARBA" id="ARBA00022771"/>
    </source>
</evidence>
<dbReference type="Pfam" id="PF00097">
    <property type="entry name" value="zf-C3HC4"/>
    <property type="match status" value="1"/>
</dbReference>
<evidence type="ECO:0000256" key="2">
    <source>
        <dbReference type="ARBA" id="ARBA00007025"/>
    </source>
</evidence>
<dbReference type="GO" id="GO:0004386">
    <property type="term" value="F:helicase activity"/>
    <property type="evidence" value="ECO:0007669"/>
    <property type="project" value="UniProtKB-KW"/>
</dbReference>
<organism evidence="19 20">
    <name type="scientific">Sungouiella intermedia</name>
    <dbReference type="NCBI Taxonomy" id="45354"/>
    <lineage>
        <taxon>Eukaryota</taxon>
        <taxon>Fungi</taxon>
        <taxon>Dikarya</taxon>
        <taxon>Ascomycota</taxon>
        <taxon>Saccharomycotina</taxon>
        <taxon>Pichiomycetes</taxon>
        <taxon>Metschnikowiaceae</taxon>
        <taxon>Sungouiella</taxon>
    </lineage>
</organism>
<dbReference type="InterPro" id="IPR000330">
    <property type="entry name" value="SNF2_N"/>
</dbReference>
<keyword evidence="6" id="KW-0227">DNA damage</keyword>
<evidence type="ECO:0000256" key="5">
    <source>
        <dbReference type="ARBA" id="ARBA00022741"/>
    </source>
</evidence>
<dbReference type="PROSITE" id="PS00518">
    <property type="entry name" value="ZF_RING_1"/>
    <property type="match status" value="1"/>
</dbReference>
<reference evidence="19 20" key="1">
    <citation type="submission" date="2016-10" db="EMBL/GenBank/DDBJ databases">
        <authorList>
            <person name="de Groot N.N."/>
        </authorList>
    </citation>
    <scope>NUCLEOTIDE SEQUENCE [LARGE SCALE GENOMIC DNA]</scope>
    <source>
        <strain evidence="19 20">CBS 141442</strain>
    </source>
</reference>
<dbReference type="GO" id="GO:0005524">
    <property type="term" value="F:ATP binding"/>
    <property type="evidence" value="ECO:0007669"/>
    <property type="project" value="UniProtKB-KW"/>
</dbReference>
<keyword evidence="20" id="KW-1185">Reference proteome</keyword>
<dbReference type="SMART" id="SM00487">
    <property type="entry name" value="DEXDc"/>
    <property type="match status" value="1"/>
</dbReference>
<dbReference type="InterPro" id="IPR014001">
    <property type="entry name" value="Helicase_ATP-bd"/>
</dbReference>
<feature type="domain" description="RING-type" evidence="16">
    <location>
        <begin position="906"/>
        <end position="953"/>
    </location>
</feature>
<keyword evidence="9" id="KW-0347">Helicase</keyword>
<accession>A0A1L0BDL5</accession>
<dbReference type="GO" id="GO:0008270">
    <property type="term" value="F:zinc ion binding"/>
    <property type="evidence" value="ECO:0007669"/>
    <property type="project" value="UniProtKB-KW"/>
</dbReference>
<evidence type="ECO:0000313" key="20">
    <source>
        <dbReference type="Proteomes" id="UP000182334"/>
    </source>
</evidence>
<evidence type="ECO:0000256" key="12">
    <source>
        <dbReference type="ARBA" id="ARBA00023204"/>
    </source>
</evidence>
<dbReference type="SUPFAM" id="SSF52540">
    <property type="entry name" value="P-loop containing nucleoside triphosphate hydrolases"/>
    <property type="match status" value="2"/>
</dbReference>
<evidence type="ECO:0000256" key="1">
    <source>
        <dbReference type="ARBA" id="ARBA00004123"/>
    </source>
</evidence>
<dbReference type="InterPro" id="IPR050628">
    <property type="entry name" value="SNF2_RAD54_helicase_TF"/>
</dbReference>
<evidence type="ECO:0000259" key="17">
    <source>
        <dbReference type="PROSITE" id="PS51192"/>
    </source>
</evidence>
<evidence type="ECO:0000259" key="16">
    <source>
        <dbReference type="PROSITE" id="PS50089"/>
    </source>
</evidence>
<dbReference type="GO" id="GO:0006281">
    <property type="term" value="P:DNA repair"/>
    <property type="evidence" value="ECO:0007669"/>
    <property type="project" value="UniProtKB-KW"/>
</dbReference>
<dbReference type="CDD" id="cd18793">
    <property type="entry name" value="SF2_C_SNF"/>
    <property type="match status" value="1"/>
</dbReference>
<feature type="compositionally biased region" description="Basic and acidic residues" evidence="15">
    <location>
        <begin position="166"/>
        <end position="187"/>
    </location>
</feature>
<dbReference type="InterPro" id="IPR038718">
    <property type="entry name" value="SNF2-like_sf"/>
</dbReference>
<dbReference type="Pfam" id="PF08797">
    <property type="entry name" value="HIRAN"/>
    <property type="match status" value="1"/>
</dbReference>
<feature type="region of interest" description="Disordered" evidence="15">
    <location>
        <begin position="155"/>
        <end position="187"/>
    </location>
</feature>
<sequence length="1183" mass="136104">MVEKRRFFAIDKPSLETSTIKQVAVSEGNYNESNSNELFVVDDDLYEISAMNVENSESQRQNGDEVHENGGNERTNDIRSNLSGRSVSDCSQESASLLQIGYDLFVSQLLSIIGDASTKDLQHLYKKYFNRPNYVHLASTEYFYGIEYEVEQESQKANGISNEINTPKENKTPNEKEDNTKDDSIPDKEEIDRLMERMKSQAKADAETKLAASWKRYIGALDVEAWATRPYLRPLTYKQKLEVKRLIPNKIKKSSIVAAKFGDSAIIRLYTAEDAGSREIGRLPEDITRILSPLIDLGLANFEASVIMDTRSRLSIGDPFYVQIKCYLNNYTFADHAMLVGSEDLQDTKRRKTVAPGSFNFTHVSEAEAALNLKQKSISRMFDKLLLQPTNKATQSVNSENVIDLDSPSGTPAPDTVNPTEELNLDQLKEFYMANQQSEYLENLPETTTPPSENFKLQLRPYQRHGLSWMLAREKEMDVLERLSTTEGEVLSTQNKQAIRNQDAGVMDPLWSSFRWPKDPSQEVATNDDEFFYANLYNGELLREKPLIKSILKGGVLADEMGLGKTILTLSLVHSVPYDTNVEKPIPRSYASKSTLIVVPMSLLSQWKSEFERSNNNSNHRCFVYYGDSAQADLSHLLCNRYENIPIVVLTTYGTVQNEWTRLNKGRDENGKLRKIGLFSVEFFRIVLDEGHTIRNRNTKTAKSIHELDLRRRWVLTGTPVVNRLDDIFSVVKFLRLEPWSNFSYWKTFVTLPFEQKKFNQTLDVVKSILEPIFLRRTKSMKQKNGQPLVDLPEKEVVIEELEFSKREQLFYDFFKSRAHQSFKEGMKSGDLLKKYTQILTHILRLRQVCCHPELVASSSELDDSWQEELSSFEKPAEAERFTSETTLKETMYSLYKRVNPDESECSICTQSPISIGELTVTECGHQYCFHCLQEHIEFQTKNGSKPLCPDCRHPISSYRLFKVRKRDVSKKEVRFHTKEIVDDPYGHYNFQLFYHDPDKSSTKINALLNHLRLLKEQCPGEQIVVFSQFSSYLDILENELKTIGEGNEDDFVVYKFDGRLNMVEREKILKKFSGERPADGKITILLLSLKAGGVGLNLTCANRAFMMDPWWSPSIEDQAIDRIHRIGQAQNVKVVRFIVKDSIETKMLKIQERKRMMGEAVEVEEEERRKQRIEEIKLLFAD</sequence>
<evidence type="ECO:0000256" key="15">
    <source>
        <dbReference type="SAM" id="MobiDB-lite"/>
    </source>
</evidence>
<evidence type="ECO:0000256" key="4">
    <source>
        <dbReference type="ARBA" id="ARBA00022723"/>
    </source>
</evidence>
<keyword evidence="5" id="KW-0547">Nucleotide-binding</keyword>
<comment type="subcellular location">
    <subcellularLocation>
        <location evidence="1">Nucleus</location>
    </subcellularLocation>
</comment>
<keyword evidence="11" id="KW-0067">ATP-binding</keyword>
<keyword evidence="12" id="KW-0234">DNA repair</keyword>
<keyword evidence="8" id="KW-0378">Hydrolase</keyword>
<name>A0A1L0BDL5_9ASCO</name>
<dbReference type="SUPFAM" id="SSF57850">
    <property type="entry name" value="RING/U-box"/>
    <property type="match status" value="1"/>
</dbReference>
<dbReference type="OrthoDB" id="2801544at2759"/>
<dbReference type="EMBL" id="LT635757">
    <property type="protein sequence ID" value="SGZ49505.1"/>
    <property type="molecule type" value="Genomic_DNA"/>
</dbReference>
<dbReference type="InterPro" id="IPR013083">
    <property type="entry name" value="Znf_RING/FYVE/PHD"/>
</dbReference>
<dbReference type="GO" id="GO:0008094">
    <property type="term" value="F:ATP-dependent activity, acting on DNA"/>
    <property type="evidence" value="ECO:0007669"/>
    <property type="project" value="TreeGrafter"/>
</dbReference>
<dbReference type="GO" id="GO:0003676">
    <property type="term" value="F:nucleic acid binding"/>
    <property type="evidence" value="ECO:0007669"/>
    <property type="project" value="InterPro"/>
</dbReference>
<feature type="compositionally biased region" description="Basic and acidic residues" evidence="15">
    <location>
        <begin position="62"/>
        <end position="77"/>
    </location>
</feature>
<keyword evidence="13" id="KW-0539">Nucleus</keyword>
<dbReference type="GO" id="GO:0005634">
    <property type="term" value="C:nucleus"/>
    <property type="evidence" value="ECO:0007669"/>
    <property type="project" value="UniProtKB-SubCell"/>
</dbReference>
<dbReference type="SMART" id="SM00490">
    <property type="entry name" value="HELICc"/>
    <property type="match status" value="1"/>
</dbReference>
<evidence type="ECO:0000256" key="6">
    <source>
        <dbReference type="ARBA" id="ARBA00022763"/>
    </source>
</evidence>
<evidence type="ECO:0000256" key="11">
    <source>
        <dbReference type="ARBA" id="ARBA00022840"/>
    </source>
</evidence>
<dbReference type="InterPro" id="IPR001841">
    <property type="entry name" value="Znf_RING"/>
</dbReference>
<dbReference type="Gene3D" id="3.40.50.300">
    <property type="entry name" value="P-loop containing nucleotide triphosphate hydrolases"/>
    <property type="match status" value="1"/>
</dbReference>
<dbReference type="CDD" id="cd18008">
    <property type="entry name" value="DEXDc_SHPRH-like"/>
    <property type="match status" value="1"/>
</dbReference>
<dbReference type="PANTHER" id="PTHR45626:SF22">
    <property type="entry name" value="DNA REPAIR PROTEIN RAD5"/>
    <property type="match status" value="1"/>
</dbReference>
<dbReference type="InterPro" id="IPR017907">
    <property type="entry name" value="Znf_RING_CS"/>
</dbReference>
<dbReference type="PANTHER" id="PTHR45626">
    <property type="entry name" value="TRANSCRIPTION TERMINATION FACTOR 2-RELATED"/>
    <property type="match status" value="1"/>
</dbReference>
<dbReference type="PROSITE" id="PS50089">
    <property type="entry name" value="ZF_RING_2"/>
    <property type="match status" value="1"/>
</dbReference>
<evidence type="ECO:0000256" key="8">
    <source>
        <dbReference type="ARBA" id="ARBA00022801"/>
    </source>
</evidence>
<evidence type="ECO:0000256" key="3">
    <source>
        <dbReference type="ARBA" id="ARBA00013412"/>
    </source>
</evidence>
<dbReference type="Pfam" id="PF00271">
    <property type="entry name" value="Helicase_C"/>
    <property type="match status" value="1"/>
</dbReference>
<evidence type="ECO:0000256" key="13">
    <source>
        <dbReference type="ARBA" id="ARBA00023242"/>
    </source>
</evidence>
<dbReference type="InterPro" id="IPR027417">
    <property type="entry name" value="P-loop_NTPase"/>
</dbReference>
<dbReference type="Pfam" id="PF00176">
    <property type="entry name" value="SNF2-rel_dom"/>
    <property type="match status" value="1"/>
</dbReference>
<feature type="domain" description="Helicase C-terminal" evidence="18">
    <location>
        <begin position="1007"/>
        <end position="1170"/>
    </location>
</feature>
<feature type="region of interest" description="Disordered" evidence="15">
    <location>
        <begin position="53"/>
        <end position="86"/>
    </location>
</feature>
<dbReference type="PROSITE" id="PS51192">
    <property type="entry name" value="HELICASE_ATP_BIND_1"/>
    <property type="match status" value="1"/>
</dbReference>
<evidence type="ECO:0000313" key="19">
    <source>
        <dbReference type="EMBL" id="SGZ49505.1"/>
    </source>
</evidence>
<gene>
    <name evidence="19" type="ORF">SAMEA4029010_CIC11G00000002234</name>
</gene>
<evidence type="ECO:0000256" key="14">
    <source>
        <dbReference type="PROSITE-ProRule" id="PRU00175"/>
    </source>
</evidence>
<dbReference type="InterPro" id="IPR014905">
    <property type="entry name" value="HIRAN"/>
</dbReference>
<dbReference type="SMART" id="SM00910">
    <property type="entry name" value="HIRAN"/>
    <property type="match status" value="1"/>
</dbReference>
<dbReference type="InterPro" id="IPR049730">
    <property type="entry name" value="SNF2/RAD54-like_C"/>
</dbReference>
<proteinExistence type="inferred from homology"/>
<evidence type="ECO:0000256" key="9">
    <source>
        <dbReference type="ARBA" id="ARBA00022806"/>
    </source>
</evidence>
<dbReference type="STRING" id="45354.A0A1L0BDL5"/>
<keyword evidence="4" id="KW-0479">Metal-binding</keyword>
<dbReference type="Gene3D" id="3.30.40.10">
    <property type="entry name" value="Zinc/RING finger domain, C3HC4 (zinc finger)"/>
    <property type="match status" value="1"/>
</dbReference>
<evidence type="ECO:0000259" key="18">
    <source>
        <dbReference type="PROSITE" id="PS51194"/>
    </source>
</evidence>
<evidence type="ECO:0000256" key="10">
    <source>
        <dbReference type="ARBA" id="ARBA00022833"/>
    </source>
</evidence>
<dbReference type="Proteomes" id="UP000182334">
    <property type="component" value="Chromosome II"/>
</dbReference>